<accession>A0A382AVI1</accession>
<feature type="domain" description="Alcohol dehydrogenase-like N-terminal" evidence="7">
    <location>
        <begin position="4"/>
        <end position="93"/>
    </location>
</feature>
<evidence type="ECO:0000256" key="2">
    <source>
        <dbReference type="ARBA" id="ARBA00008072"/>
    </source>
</evidence>
<gene>
    <name evidence="8" type="ORF">METZ01_LOCUS158165</name>
</gene>
<dbReference type="PROSITE" id="PS00059">
    <property type="entry name" value="ADH_ZINC"/>
    <property type="match status" value="1"/>
</dbReference>
<dbReference type="PANTHER" id="PTHR43161">
    <property type="entry name" value="SORBITOL DEHYDROGENASE"/>
    <property type="match status" value="1"/>
</dbReference>
<dbReference type="PANTHER" id="PTHR43161:SF23">
    <property type="entry name" value="(R,R)-BUTANEDIOL DEHYDROGENASE-RELATED"/>
    <property type="match status" value="1"/>
</dbReference>
<protein>
    <recommendedName>
        <fullName evidence="9">Enoyl reductase (ER) domain-containing protein</fullName>
    </recommendedName>
</protein>
<dbReference type="InterPro" id="IPR036291">
    <property type="entry name" value="NAD(P)-bd_dom_sf"/>
</dbReference>
<dbReference type="Gene3D" id="3.90.180.10">
    <property type="entry name" value="Medium-chain alcohol dehydrogenases, catalytic domain"/>
    <property type="match status" value="2"/>
</dbReference>
<evidence type="ECO:0000259" key="6">
    <source>
        <dbReference type="Pfam" id="PF00107"/>
    </source>
</evidence>
<dbReference type="InterPro" id="IPR013149">
    <property type="entry name" value="ADH-like_C"/>
</dbReference>
<comment type="similarity">
    <text evidence="2">Belongs to the zinc-containing alcohol dehydrogenase family.</text>
</comment>
<dbReference type="SUPFAM" id="SSF51735">
    <property type="entry name" value="NAD(P)-binding Rossmann-fold domains"/>
    <property type="match status" value="1"/>
</dbReference>
<evidence type="ECO:0000256" key="1">
    <source>
        <dbReference type="ARBA" id="ARBA00001947"/>
    </source>
</evidence>
<dbReference type="AlphaFoldDB" id="A0A382AVI1"/>
<evidence type="ECO:0000313" key="8">
    <source>
        <dbReference type="EMBL" id="SVB05311.1"/>
    </source>
</evidence>
<evidence type="ECO:0000256" key="4">
    <source>
        <dbReference type="ARBA" id="ARBA00022833"/>
    </source>
</evidence>
<dbReference type="SUPFAM" id="SSF50129">
    <property type="entry name" value="GroES-like"/>
    <property type="match status" value="1"/>
</dbReference>
<dbReference type="InterPro" id="IPR011032">
    <property type="entry name" value="GroES-like_sf"/>
</dbReference>
<dbReference type="InterPro" id="IPR002328">
    <property type="entry name" value="ADH_Zn_CS"/>
</dbReference>
<dbReference type="GO" id="GO:0000721">
    <property type="term" value="F:(R,R)-butanediol dehydrogenase activity"/>
    <property type="evidence" value="ECO:0007669"/>
    <property type="project" value="TreeGrafter"/>
</dbReference>
<organism evidence="8">
    <name type="scientific">marine metagenome</name>
    <dbReference type="NCBI Taxonomy" id="408172"/>
    <lineage>
        <taxon>unclassified sequences</taxon>
        <taxon>metagenomes</taxon>
        <taxon>ecological metagenomes</taxon>
    </lineage>
</organism>
<name>A0A382AVI1_9ZZZZ</name>
<comment type="cofactor">
    <cofactor evidence="1">
        <name>Zn(2+)</name>
        <dbReference type="ChEBI" id="CHEBI:29105"/>
    </cofactor>
</comment>
<evidence type="ECO:0008006" key="9">
    <source>
        <dbReference type="Google" id="ProtNLM"/>
    </source>
</evidence>
<keyword evidence="4" id="KW-0862">Zinc</keyword>
<dbReference type="GO" id="GO:0034079">
    <property type="term" value="P:butanediol biosynthetic process"/>
    <property type="evidence" value="ECO:0007669"/>
    <property type="project" value="TreeGrafter"/>
</dbReference>
<evidence type="ECO:0000256" key="5">
    <source>
        <dbReference type="ARBA" id="ARBA00023002"/>
    </source>
</evidence>
<evidence type="ECO:0000256" key="3">
    <source>
        <dbReference type="ARBA" id="ARBA00022723"/>
    </source>
</evidence>
<dbReference type="Gene3D" id="3.40.50.720">
    <property type="entry name" value="NAD(P)-binding Rossmann-like Domain"/>
    <property type="match status" value="1"/>
</dbReference>
<dbReference type="Pfam" id="PF00107">
    <property type="entry name" value="ADH_zinc_N"/>
    <property type="match status" value="1"/>
</dbReference>
<feature type="domain" description="Alcohol dehydrogenase-like C-terminal" evidence="6">
    <location>
        <begin position="142"/>
        <end position="276"/>
    </location>
</feature>
<dbReference type="GO" id="GO:0008270">
    <property type="term" value="F:zinc ion binding"/>
    <property type="evidence" value="ECO:0007669"/>
    <property type="project" value="InterPro"/>
</dbReference>
<proteinExistence type="inferred from homology"/>
<reference evidence="8" key="1">
    <citation type="submission" date="2018-05" db="EMBL/GenBank/DDBJ databases">
        <authorList>
            <person name="Lanie J.A."/>
            <person name="Ng W.-L."/>
            <person name="Kazmierczak K.M."/>
            <person name="Andrzejewski T.M."/>
            <person name="Davidsen T.M."/>
            <person name="Wayne K.J."/>
            <person name="Tettelin H."/>
            <person name="Glass J.I."/>
            <person name="Rusch D."/>
            <person name="Podicherti R."/>
            <person name="Tsui H.-C.T."/>
            <person name="Winkler M.E."/>
        </authorList>
    </citation>
    <scope>NUCLEOTIDE SEQUENCE</scope>
</reference>
<keyword evidence="3" id="KW-0479">Metal-binding</keyword>
<dbReference type="InterPro" id="IPR013154">
    <property type="entry name" value="ADH-like_N"/>
</dbReference>
<evidence type="ECO:0000259" key="7">
    <source>
        <dbReference type="Pfam" id="PF08240"/>
    </source>
</evidence>
<keyword evidence="5" id="KW-0560">Oxidoreductase</keyword>
<dbReference type="GO" id="GO:0005737">
    <property type="term" value="C:cytoplasm"/>
    <property type="evidence" value="ECO:0007669"/>
    <property type="project" value="TreeGrafter"/>
</dbReference>
<dbReference type="Pfam" id="PF08240">
    <property type="entry name" value="ADH_N"/>
    <property type="match status" value="1"/>
</dbReference>
<dbReference type="EMBL" id="UINC01026947">
    <property type="protein sequence ID" value="SVB05311.1"/>
    <property type="molecule type" value="Genomic_DNA"/>
</dbReference>
<sequence length="315" mass="34689">MLESNDLIIEIKCCGICGTDLGYLSSGGLMGPQDKPMPLGHEMSGTVVEIGSNIKNIRINDRVAVNPVENNNNIGNGGLEGGMTNFLLVRNAALNKNIFKLPDDMSFEIGALIEPFAVALRAINRSNLTLDSKVSVLGLGCIGFSVVTLLSYLGYKNTVAIDLSELRVSNTNNLDSVNAFNDWGVFVKALKEFHGEDEVFGMRVPDTDIFIDCTGNHIILSKIIEISKRHARIIVAGLHKEEALINFRSVLMRELEITTSMAYSSEEFKKSLEILSNNVIDQNKFISHKCTIHDYKEAFDLAKNGNIATKVMFEI</sequence>